<dbReference type="RefSeq" id="WP_148896896.1">
    <property type="nucleotide sequence ID" value="NZ_VNIB01000015.1"/>
</dbReference>
<organism evidence="7 8">
    <name type="scientific">Geothermobacter ehrlichii</name>
    <dbReference type="NCBI Taxonomy" id="213224"/>
    <lineage>
        <taxon>Bacteria</taxon>
        <taxon>Pseudomonadati</taxon>
        <taxon>Thermodesulfobacteriota</taxon>
        <taxon>Desulfuromonadia</taxon>
        <taxon>Desulfuromonadales</taxon>
        <taxon>Geothermobacteraceae</taxon>
        <taxon>Geothermobacter</taxon>
    </lineage>
</organism>
<gene>
    <name evidence="7" type="ORF">EDC39_11528</name>
</gene>
<proteinExistence type="inferred from homology"/>
<feature type="active site" evidence="4">
    <location>
        <position position="21"/>
    </location>
</feature>
<dbReference type="Gene3D" id="3.30.70.100">
    <property type="match status" value="1"/>
</dbReference>
<comment type="similarity">
    <text evidence="1 5">Belongs to the acylphosphatase family.</text>
</comment>
<dbReference type="AlphaFoldDB" id="A0A5D3WF34"/>
<keyword evidence="8" id="KW-1185">Reference proteome</keyword>
<evidence type="ECO:0000313" key="8">
    <source>
        <dbReference type="Proteomes" id="UP000324159"/>
    </source>
</evidence>
<comment type="caution">
    <text evidence="7">The sequence shown here is derived from an EMBL/GenBank/DDBJ whole genome shotgun (WGS) entry which is preliminary data.</text>
</comment>
<reference evidence="7 8" key="1">
    <citation type="submission" date="2019-07" db="EMBL/GenBank/DDBJ databases">
        <title>Genomic Encyclopedia of Type Strains, Phase IV (KMG-IV): sequencing the most valuable type-strain genomes for metagenomic binning, comparative biology and taxonomic classification.</title>
        <authorList>
            <person name="Goeker M."/>
        </authorList>
    </citation>
    <scope>NUCLEOTIDE SEQUENCE [LARGE SCALE GENOMIC DNA]</scope>
    <source>
        <strain evidence="7 8">SS015</strain>
    </source>
</reference>
<accession>A0A5D3WF34</accession>
<evidence type="ECO:0000256" key="5">
    <source>
        <dbReference type="RuleBase" id="RU004168"/>
    </source>
</evidence>
<evidence type="ECO:0000256" key="1">
    <source>
        <dbReference type="ARBA" id="ARBA00005614"/>
    </source>
</evidence>
<dbReference type="Pfam" id="PF00708">
    <property type="entry name" value="Acylphosphatase"/>
    <property type="match status" value="1"/>
</dbReference>
<dbReference type="InterPro" id="IPR017968">
    <property type="entry name" value="Acylphosphatase_CS"/>
</dbReference>
<dbReference type="Proteomes" id="UP000324159">
    <property type="component" value="Unassembled WGS sequence"/>
</dbReference>
<dbReference type="InterPro" id="IPR001792">
    <property type="entry name" value="Acylphosphatase-like_dom"/>
</dbReference>
<dbReference type="InterPro" id="IPR036046">
    <property type="entry name" value="Acylphosphatase-like_dom_sf"/>
</dbReference>
<dbReference type="EC" id="3.6.1.7" evidence="2 4"/>
<dbReference type="PROSITE" id="PS51160">
    <property type="entry name" value="ACYLPHOSPHATASE_3"/>
    <property type="match status" value="1"/>
</dbReference>
<feature type="active site" evidence="4">
    <location>
        <position position="39"/>
    </location>
</feature>
<dbReference type="NCBIfam" id="NF011003">
    <property type="entry name" value="PRK14429.1"/>
    <property type="match status" value="1"/>
</dbReference>
<dbReference type="PROSITE" id="PS00151">
    <property type="entry name" value="ACYLPHOSPHATASE_2"/>
    <property type="match status" value="1"/>
</dbReference>
<name>A0A5D3WF34_9BACT</name>
<dbReference type="NCBIfam" id="NF011013">
    <property type="entry name" value="PRK14441.1"/>
    <property type="match status" value="1"/>
</dbReference>
<sequence length="92" mass="10144">MNEKKQVHLLISGKVQGVWYRASTQEKARQLGLAGWVRNLADGRVEAVAEGETTALEELIAWCRQGPPAACVSDVTVQWQEATEAFGDFSVR</sequence>
<evidence type="ECO:0000259" key="6">
    <source>
        <dbReference type="PROSITE" id="PS51160"/>
    </source>
</evidence>
<dbReference type="SUPFAM" id="SSF54975">
    <property type="entry name" value="Acylphosphatase/BLUF domain-like"/>
    <property type="match status" value="1"/>
</dbReference>
<dbReference type="InterPro" id="IPR020456">
    <property type="entry name" value="Acylphosphatase"/>
</dbReference>
<comment type="catalytic activity">
    <reaction evidence="3 4">
        <text>an acyl phosphate + H2O = a carboxylate + phosphate + H(+)</text>
        <dbReference type="Rhea" id="RHEA:14965"/>
        <dbReference type="ChEBI" id="CHEBI:15377"/>
        <dbReference type="ChEBI" id="CHEBI:15378"/>
        <dbReference type="ChEBI" id="CHEBI:29067"/>
        <dbReference type="ChEBI" id="CHEBI:43474"/>
        <dbReference type="ChEBI" id="CHEBI:59918"/>
        <dbReference type="EC" id="3.6.1.7"/>
    </reaction>
</comment>
<dbReference type="PANTHER" id="PTHR47268:SF4">
    <property type="entry name" value="ACYLPHOSPHATASE"/>
    <property type="match status" value="1"/>
</dbReference>
<feature type="domain" description="Acylphosphatase-like" evidence="6">
    <location>
        <begin position="6"/>
        <end position="92"/>
    </location>
</feature>
<evidence type="ECO:0000256" key="3">
    <source>
        <dbReference type="ARBA" id="ARBA00047645"/>
    </source>
</evidence>
<evidence type="ECO:0000313" key="7">
    <source>
        <dbReference type="EMBL" id="TYO96082.1"/>
    </source>
</evidence>
<dbReference type="EMBL" id="VNIB01000015">
    <property type="protein sequence ID" value="TYO96082.1"/>
    <property type="molecule type" value="Genomic_DNA"/>
</dbReference>
<dbReference type="PANTHER" id="PTHR47268">
    <property type="entry name" value="ACYLPHOSPHATASE"/>
    <property type="match status" value="1"/>
</dbReference>
<protein>
    <recommendedName>
        <fullName evidence="2 4">acylphosphatase</fullName>
        <ecNumber evidence="2 4">3.6.1.7</ecNumber>
    </recommendedName>
</protein>
<keyword evidence="4" id="KW-0378">Hydrolase</keyword>
<dbReference type="OrthoDB" id="5295388at2"/>
<evidence type="ECO:0000256" key="2">
    <source>
        <dbReference type="ARBA" id="ARBA00012150"/>
    </source>
</evidence>
<evidence type="ECO:0000256" key="4">
    <source>
        <dbReference type="PROSITE-ProRule" id="PRU00520"/>
    </source>
</evidence>
<dbReference type="PRINTS" id="PR00112">
    <property type="entry name" value="ACYLPHPHTASE"/>
</dbReference>
<dbReference type="GO" id="GO:0003998">
    <property type="term" value="F:acylphosphatase activity"/>
    <property type="evidence" value="ECO:0007669"/>
    <property type="project" value="UniProtKB-EC"/>
</dbReference>